<feature type="compositionally biased region" description="Polar residues" evidence="3">
    <location>
        <begin position="609"/>
        <end position="618"/>
    </location>
</feature>
<dbReference type="Gene3D" id="3.40.50.300">
    <property type="entry name" value="P-loop containing nucleotide triphosphate hydrolases"/>
    <property type="match status" value="1"/>
</dbReference>
<evidence type="ECO:0000256" key="2">
    <source>
        <dbReference type="ARBA" id="ARBA00023125"/>
    </source>
</evidence>
<dbReference type="Pfam" id="PF13481">
    <property type="entry name" value="AAA_25"/>
    <property type="match status" value="1"/>
</dbReference>
<feature type="compositionally biased region" description="Basic and acidic residues" evidence="3">
    <location>
        <begin position="572"/>
        <end position="594"/>
    </location>
</feature>
<proteinExistence type="predicted"/>
<protein>
    <submittedName>
        <fullName evidence="5">DnaB-like helicase N-terminal domain-containing protein</fullName>
    </submittedName>
</protein>
<dbReference type="PANTHER" id="PTHR30153">
    <property type="entry name" value="REPLICATIVE DNA HELICASE DNAB"/>
    <property type="match status" value="1"/>
</dbReference>
<dbReference type="InterPro" id="IPR016136">
    <property type="entry name" value="DNA_helicase_N/primase_C"/>
</dbReference>
<name>A0ABT7BJK9_9CYAN</name>
<keyword evidence="2" id="KW-0238">DNA-binding</keyword>
<evidence type="ECO:0000313" key="5">
    <source>
        <dbReference type="EMBL" id="MDJ1179326.1"/>
    </source>
</evidence>
<feature type="region of interest" description="Disordered" evidence="3">
    <location>
        <begin position="551"/>
        <end position="630"/>
    </location>
</feature>
<evidence type="ECO:0000259" key="4">
    <source>
        <dbReference type="Pfam" id="PF00772"/>
    </source>
</evidence>
<accession>A0ABT7BJK9</accession>
<dbReference type="SUPFAM" id="SSF46785">
    <property type="entry name" value="Winged helix' DNA-binding domain"/>
    <property type="match status" value="1"/>
</dbReference>
<feature type="domain" description="DNA helicase DnaB-like N-terminal" evidence="4">
    <location>
        <begin position="21"/>
        <end position="121"/>
    </location>
</feature>
<gene>
    <name evidence="5" type="ORF">PJF56_10660</name>
</gene>
<dbReference type="InterPro" id="IPR007693">
    <property type="entry name" value="DNA_helicase_DnaB-like_N"/>
</dbReference>
<sequence>MVAEFALHRRLNSNHIFDQPPPQNIEVEENLLGGLLLDPCAWDRIEEFDLTPDVFSSPSNQILFTELAQMNKAGLKVDLISATNHLAEQGLLNKVGGQVKLVQLLEKTVSAVNIDEYAKLLLNKYQRRKIIECSQELAALAQNPLSTLEDMEAKRSALSSYVLMKGVRRGVDLSILDKEMETLGDEDSIERDLRLKNMAKRWGFSGLREMKDIHARWILSKILKPKSFSLASYEKHCQGLKTDWILPGWIPRQAEICLYGSGGVGKTRLVHSMIYSLISGESWGDYEVGGAKRVLVVQSDQGDRENNQLLDIQGFYSLSHEQRERYRLIQDWTTGRLSYLKKEILEHRPDVVFIDSLTTVNVDTITDENSMRYATPLIHWKRLAQECDCAFVVLHHANKGGGMRGTTAIHNTVDEVWQLSHRTERPNGEVVLSIEKSRNRGPSQYLLKYDSDSWRWNVEGEMEGEEILSISDLGKNIRAWLNQTGKKHEVEEISEAIGASINTIRKELGGLLKAGLISAERGNSRRKVYFTHLADPTDPTDPTDPELIRTAGSVDEVRTQPLSVTELENDDTTPKKFKDPIDPQKPSVSDETKNSKNCGSIGSVRPNEAETQSYQASGTDPGLRISSGSVPDQLDQLAENTRWKPAKDSDLSPGARVKVVGANKSKWSGKTAHIRWIEKPTKTVPWGIRYELDIDGFPRFEAKELMVQFDEGQIDEGQKQLSIFPPMPRKGDRVYVPLDGYWELVEVQRVHKKVFSAQRIEKFDKETLTAPVANGLKEWRSQPDPIRIGKGAGITDEQGRVQEWQIDLINSTHYMCRCAGGEGRAIGKREVSRTDLKFPDWVYEPVESLGEGG</sequence>
<comment type="caution">
    <text evidence="5">The sequence shown here is derived from an EMBL/GenBank/DDBJ whole genome shotgun (WGS) entry which is preliminary data.</text>
</comment>
<dbReference type="PANTHER" id="PTHR30153:SF2">
    <property type="entry name" value="REPLICATIVE DNA HELICASE"/>
    <property type="match status" value="1"/>
</dbReference>
<evidence type="ECO:0000256" key="1">
    <source>
        <dbReference type="ARBA" id="ARBA00022705"/>
    </source>
</evidence>
<evidence type="ECO:0000256" key="3">
    <source>
        <dbReference type="SAM" id="MobiDB-lite"/>
    </source>
</evidence>
<dbReference type="Pfam" id="PF00772">
    <property type="entry name" value="DnaB"/>
    <property type="match status" value="1"/>
</dbReference>
<dbReference type="SUPFAM" id="SSF52540">
    <property type="entry name" value="P-loop containing nucleoside triphosphate hydrolases"/>
    <property type="match status" value="1"/>
</dbReference>
<dbReference type="InterPro" id="IPR036185">
    <property type="entry name" value="DNA_heli_DnaB-like_N_sf"/>
</dbReference>
<reference evidence="5 6" key="1">
    <citation type="submission" date="2023-01" db="EMBL/GenBank/DDBJ databases">
        <title>Novel diversity within Roseofilum (Cyanobacteria; Desertifilaceae) from marine benthic mats with descriptions of four novel species.</title>
        <authorList>
            <person name="Wang Y."/>
            <person name="Berthold D.E."/>
            <person name="Hu J."/>
            <person name="Lefler F.W."/>
            <person name="Laughinghouse H.D. IV."/>
        </authorList>
    </citation>
    <scope>NUCLEOTIDE SEQUENCE [LARGE SCALE GENOMIC DNA]</scope>
    <source>
        <strain evidence="5 6">BLCC-M91</strain>
    </source>
</reference>
<evidence type="ECO:0000313" key="6">
    <source>
        <dbReference type="Proteomes" id="UP001231370"/>
    </source>
</evidence>
<dbReference type="RefSeq" id="WP_283762636.1">
    <property type="nucleotide sequence ID" value="NZ_JAQPOK010000083.1"/>
</dbReference>
<keyword evidence="1" id="KW-0235">DNA replication</keyword>
<dbReference type="EMBL" id="JAQPOK010000083">
    <property type="protein sequence ID" value="MDJ1179326.1"/>
    <property type="molecule type" value="Genomic_DNA"/>
</dbReference>
<dbReference type="Proteomes" id="UP001231370">
    <property type="component" value="Unassembled WGS sequence"/>
</dbReference>
<organism evidence="5 6">
    <name type="scientific">Roseofilum halophilum BLCC-M91</name>
    <dbReference type="NCBI Taxonomy" id="3022259"/>
    <lineage>
        <taxon>Bacteria</taxon>
        <taxon>Bacillati</taxon>
        <taxon>Cyanobacteriota</taxon>
        <taxon>Cyanophyceae</taxon>
        <taxon>Desertifilales</taxon>
        <taxon>Desertifilaceae</taxon>
        <taxon>Roseofilum</taxon>
        <taxon>Roseofilum halophilum</taxon>
    </lineage>
</organism>
<keyword evidence="6" id="KW-1185">Reference proteome</keyword>
<dbReference type="InterPro" id="IPR027417">
    <property type="entry name" value="P-loop_NTPase"/>
</dbReference>
<dbReference type="SUPFAM" id="SSF48024">
    <property type="entry name" value="N-terminal domain of DnaB helicase"/>
    <property type="match status" value="1"/>
</dbReference>
<dbReference type="Gene3D" id="1.10.860.10">
    <property type="entry name" value="DNAb Helicase, Chain A"/>
    <property type="match status" value="1"/>
</dbReference>
<dbReference type="InterPro" id="IPR036390">
    <property type="entry name" value="WH_DNA-bd_sf"/>
</dbReference>